<evidence type="ECO:0000313" key="3">
    <source>
        <dbReference type="EMBL" id="MBB5987037.1"/>
    </source>
</evidence>
<dbReference type="Pfam" id="PF16655">
    <property type="entry name" value="PhoD_N"/>
    <property type="match status" value="1"/>
</dbReference>
<proteinExistence type="predicted"/>
<dbReference type="InterPro" id="IPR029052">
    <property type="entry name" value="Metallo-depent_PP-like"/>
</dbReference>
<dbReference type="InterPro" id="IPR052900">
    <property type="entry name" value="Phospholipid_Metab_Enz"/>
</dbReference>
<dbReference type="InterPro" id="IPR006311">
    <property type="entry name" value="TAT_signal"/>
</dbReference>
<name>A0ABR6NK54_9SPHN</name>
<dbReference type="PROSITE" id="PS51318">
    <property type="entry name" value="TAT"/>
    <property type="match status" value="1"/>
</dbReference>
<dbReference type="Proteomes" id="UP001138540">
    <property type="component" value="Unassembled WGS sequence"/>
</dbReference>
<dbReference type="EC" id="3.1.3.1" evidence="3"/>
<comment type="caution">
    <text evidence="3">The sequence shown here is derived from an EMBL/GenBank/DDBJ whole genome shotgun (WGS) entry which is preliminary data.</text>
</comment>
<evidence type="ECO:0000259" key="1">
    <source>
        <dbReference type="Pfam" id="PF09423"/>
    </source>
</evidence>
<dbReference type="Gene3D" id="3.60.21.70">
    <property type="entry name" value="PhoD-like phosphatase"/>
    <property type="match status" value="1"/>
</dbReference>
<dbReference type="Gene3D" id="2.60.40.380">
    <property type="entry name" value="Purple acid phosphatase-like, N-terminal"/>
    <property type="match status" value="1"/>
</dbReference>
<dbReference type="GO" id="GO:0004035">
    <property type="term" value="F:alkaline phosphatase activity"/>
    <property type="evidence" value="ECO:0007669"/>
    <property type="project" value="UniProtKB-EC"/>
</dbReference>
<dbReference type="InterPro" id="IPR038607">
    <property type="entry name" value="PhoD-like_sf"/>
</dbReference>
<sequence length="528" mass="58233">MLTCDRRHFLAATGGLALTGALGRVDRLWAAPRFPDDPFALGVAAGDPWPDGFVIWTRLAPRPLEENGGMPKAAVALQWEVAEDPAFRRVVRKGDTLARPELAHSIHMEVGGLRPRRPYWYRFAIGGVAQSPVGMARTAPAPGDLPEQMRLIVAGCQNYQHGWYSAWRHISEEPDIDAVFHYGDYIYEDGGPSKKVICDALGKVVSRAHLGGETYSLDDYRRRYALYKSDPDLQAAHAAAAFIMSFDDHEVDNNWVEAFDQDGTPPEAFLLRRFAAMQAWYEHVPVRRAQFPHADGLAMFRRLDYGALCRIHVLDTRSHRTDQLCMGSDDHHCRTDEIPDSTMIGPAQEAWLAEGLRGSTARWNLIAQQVRMMPLVRRGPAGEALPTPTDTWSGYPQARARLVSEIAQAGLTNVIVATGDAHMHNVGTVPMRDDEPDGPAAAVEFMASSISSEGDGAPVTPAIQAYLDGRNPNLALANHQRGYDRFDIEPALWRTDVKVIDQVQKPGGSANTLARFAVAPHEAVIVRA</sequence>
<feature type="domain" description="PhoD-like phosphatase metallophosphatase" evidence="1">
    <location>
        <begin position="151"/>
        <end position="496"/>
    </location>
</feature>
<keyword evidence="4" id="KW-1185">Reference proteome</keyword>
<evidence type="ECO:0000313" key="4">
    <source>
        <dbReference type="Proteomes" id="UP001138540"/>
    </source>
</evidence>
<dbReference type="PANTHER" id="PTHR43606:SF2">
    <property type="entry name" value="ALKALINE PHOSPHATASE FAMILY PROTEIN (AFU_ORTHOLOGUE AFUA_5G03860)"/>
    <property type="match status" value="1"/>
</dbReference>
<dbReference type="InterPro" id="IPR032093">
    <property type="entry name" value="PhoD_N"/>
</dbReference>
<accession>A0ABR6NK54</accession>
<dbReference type="SUPFAM" id="SSF56300">
    <property type="entry name" value="Metallo-dependent phosphatases"/>
    <property type="match status" value="1"/>
</dbReference>
<evidence type="ECO:0000259" key="2">
    <source>
        <dbReference type="Pfam" id="PF16655"/>
    </source>
</evidence>
<dbReference type="RefSeq" id="WP_184155212.1">
    <property type="nucleotide sequence ID" value="NZ_JACHKA010000001.1"/>
</dbReference>
<feature type="domain" description="Phospholipase D N-terminal" evidence="2">
    <location>
        <begin position="41"/>
        <end position="138"/>
    </location>
</feature>
<protein>
    <submittedName>
        <fullName evidence="3">Alkaline phosphatase D</fullName>
        <ecNumber evidence="3">3.1.3.1</ecNumber>
    </submittedName>
</protein>
<organism evidence="3 4">
    <name type="scientific">Sphingobium lignivorans</name>
    <dbReference type="NCBI Taxonomy" id="2735886"/>
    <lineage>
        <taxon>Bacteria</taxon>
        <taxon>Pseudomonadati</taxon>
        <taxon>Pseudomonadota</taxon>
        <taxon>Alphaproteobacteria</taxon>
        <taxon>Sphingomonadales</taxon>
        <taxon>Sphingomonadaceae</taxon>
        <taxon>Sphingobium</taxon>
    </lineage>
</organism>
<keyword evidence="3" id="KW-0378">Hydrolase</keyword>
<gene>
    <name evidence="3" type="ORF">HNP60_003011</name>
</gene>
<dbReference type="CDD" id="cd07389">
    <property type="entry name" value="MPP_PhoD"/>
    <property type="match status" value="1"/>
</dbReference>
<dbReference type="EMBL" id="JACHKA010000001">
    <property type="protein sequence ID" value="MBB5987037.1"/>
    <property type="molecule type" value="Genomic_DNA"/>
</dbReference>
<dbReference type="InterPro" id="IPR018946">
    <property type="entry name" value="PhoD-like_MPP"/>
</dbReference>
<dbReference type="Pfam" id="PF09423">
    <property type="entry name" value="PhoD"/>
    <property type="match status" value="1"/>
</dbReference>
<reference evidence="3 4" key="1">
    <citation type="submission" date="2020-08" db="EMBL/GenBank/DDBJ databases">
        <title>Exploring microbial biodiversity for novel pathways involved in the catabolism of aromatic compounds derived from lignin.</title>
        <authorList>
            <person name="Elkins J."/>
        </authorList>
    </citation>
    <scope>NUCLEOTIDE SEQUENCE [LARGE SCALE GENOMIC DNA]</scope>
    <source>
        <strain evidence="3 4">B1D3A</strain>
    </source>
</reference>
<dbReference type="PANTHER" id="PTHR43606">
    <property type="entry name" value="PHOSPHATASE, PUTATIVE (AFU_ORTHOLOGUE AFUA_6G08710)-RELATED"/>
    <property type="match status" value="1"/>
</dbReference>